<accession>A0AAD2D8B3</accession>
<sequence>MRNINEYLLMIIGNFLEIRDILKLSATCKKANHVFRDYFELYKRECKRRYINPCNCFKNQLMSNKSDSKDVNNAHDPGFLCKDDTTKVWKDLILEGLSLEHSWSKGNYLTTHFDPEIIKYLGEALIGILRTPDLTVPALIKHDPNVDLHSVYSQYLYEYLFRMNDVYCGKRPAAAFTFLSEKEDFIQKSFLNLKELSKKDYYDSLAYEIKSLDETQIFFNLRWYCSSPKFSSFSTESSYASTQFTTQLSEVIGAKEVKSELASLLLLIHETMTFHCKLTYEMIAEVEDQFRFLQEYNKRWNAFVASMVKLDEMLIPLNITVSMVYRKLFPGFEFCPQFSFLRFFLSIWRREVYNNLKDTIEDYIVLILKKFHKDCLIYCQEEKTIRKEKKCNRTSLSDYFSKSQRGSETGEGFKSMLNPRLSEINVKAKDLKSSFCDAKMDNQDEELSYLLDIDMMYGKEYDSNIPSIGREGKECFKQTIIDVMDLSMNEFSMHYILHSENEYMTPFTDLKKRIEEELFKFYKTSCQKIPFKLWSEIIEEHSIILSDILPVSLLKELNKHKFSFVKKYTKNRIKVQLEKYSKATKKLKKTEENAKMIVMNAHSDNHEGTVLNREAYLESTVAEFLDTPFHQYLVSCLKSRSNKSTILSLLAHIKENEVDIMNVYNEHFRVNAKFESTLKSKNNRIQRYKEPRGFPLNLPASESALYSMDHDITLQLLEKFRTEKEFEMKQNLHNKEEDEHCLDNSFGADSCEDDMPFDFDLTRERCSNTEKRTFKFEPLSTLNLVKGSKEVDIDMDIEEAKTERENVREENKNNFGSISSLFKSSNAVDQTQHLSPFDSCESEGLRLQRTSNISCTATLPDNQMLRFSDLENMDDEFDMNDIPESLSFKRC</sequence>
<dbReference type="Proteomes" id="UP001295684">
    <property type="component" value="Unassembled WGS sequence"/>
</dbReference>
<dbReference type="EMBL" id="CAMPGE010025527">
    <property type="protein sequence ID" value="CAI2383271.1"/>
    <property type="molecule type" value="Genomic_DNA"/>
</dbReference>
<reference evidence="1" key="1">
    <citation type="submission" date="2023-07" db="EMBL/GenBank/DDBJ databases">
        <authorList>
            <consortium name="AG Swart"/>
            <person name="Singh M."/>
            <person name="Singh A."/>
            <person name="Seah K."/>
            <person name="Emmerich C."/>
        </authorList>
    </citation>
    <scope>NUCLEOTIDE SEQUENCE</scope>
    <source>
        <strain evidence="1">DP1</strain>
    </source>
</reference>
<organism evidence="1 2">
    <name type="scientific">Euplotes crassus</name>
    <dbReference type="NCBI Taxonomy" id="5936"/>
    <lineage>
        <taxon>Eukaryota</taxon>
        <taxon>Sar</taxon>
        <taxon>Alveolata</taxon>
        <taxon>Ciliophora</taxon>
        <taxon>Intramacronucleata</taxon>
        <taxon>Spirotrichea</taxon>
        <taxon>Hypotrichia</taxon>
        <taxon>Euplotida</taxon>
        <taxon>Euplotidae</taxon>
        <taxon>Moneuplotes</taxon>
    </lineage>
</organism>
<evidence type="ECO:0000313" key="1">
    <source>
        <dbReference type="EMBL" id="CAI2383271.1"/>
    </source>
</evidence>
<name>A0AAD2D8B3_EUPCR</name>
<dbReference type="InterPro" id="IPR016159">
    <property type="entry name" value="Cullin_repeat-like_dom_sf"/>
</dbReference>
<proteinExistence type="predicted"/>
<gene>
    <name evidence="1" type="ORF">ECRASSUSDP1_LOCUS24768</name>
</gene>
<keyword evidence="2" id="KW-1185">Reference proteome</keyword>
<dbReference type="SUPFAM" id="SSF74788">
    <property type="entry name" value="Cullin repeat-like"/>
    <property type="match status" value="1"/>
</dbReference>
<protein>
    <submittedName>
        <fullName evidence="1">Uncharacterized protein</fullName>
    </submittedName>
</protein>
<comment type="caution">
    <text evidence="1">The sequence shown here is derived from an EMBL/GenBank/DDBJ whole genome shotgun (WGS) entry which is preliminary data.</text>
</comment>
<dbReference type="AlphaFoldDB" id="A0AAD2D8B3"/>
<evidence type="ECO:0000313" key="2">
    <source>
        <dbReference type="Proteomes" id="UP001295684"/>
    </source>
</evidence>